<gene>
    <name evidence="1" type="ORF">AB0L03_25225</name>
</gene>
<proteinExistence type="predicted"/>
<comment type="caution">
    <text evidence="1">The sequence shown here is derived from an EMBL/GenBank/DDBJ whole genome shotgun (WGS) entry which is preliminary data.</text>
</comment>
<name>A0ABV3J0U3_9ACTN</name>
<dbReference type="Proteomes" id="UP001552479">
    <property type="component" value="Unassembled WGS sequence"/>
</dbReference>
<protein>
    <submittedName>
        <fullName evidence="1">DUF6415 family natural product biosynthesis protein</fullName>
    </submittedName>
</protein>
<evidence type="ECO:0000313" key="2">
    <source>
        <dbReference type="Proteomes" id="UP001552479"/>
    </source>
</evidence>
<keyword evidence="2" id="KW-1185">Reference proteome</keyword>
<accession>A0ABV3J0U3</accession>
<dbReference type="Pfam" id="PF19979">
    <property type="entry name" value="DUF6415"/>
    <property type="match status" value="1"/>
</dbReference>
<organism evidence="1 2">
    <name type="scientific">Streptomyces roseoverticillatus</name>
    <dbReference type="NCBI Taxonomy" id="66429"/>
    <lineage>
        <taxon>Bacteria</taxon>
        <taxon>Bacillati</taxon>
        <taxon>Actinomycetota</taxon>
        <taxon>Actinomycetes</taxon>
        <taxon>Kitasatosporales</taxon>
        <taxon>Streptomycetaceae</taxon>
        <taxon>Streptomyces</taxon>
    </lineage>
</organism>
<sequence length="120" mass="12355">MTALEQGGATVQGGGGGLALAREATEQAFACHAVLPTHQALSALEARLRHHIRHLIPVVEAQAAAMDPEWTGHAIRRSLLARAAQTLAQGPGDGLLSAAEHVCALARVCRALLGHCSGTS</sequence>
<dbReference type="EMBL" id="JBFASG010000029">
    <property type="protein sequence ID" value="MEV4926085.1"/>
    <property type="molecule type" value="Genomic_DNA"/>
</dbReference>
<reference evidence="1 2" key="1">
    <citation type="submission" date="2024-06" db="EMBL/GenBank/DDBJ databases">
        <title>The Natural Products Discovery Center: Release of the First 8490 Sequenced Strains for Exploring Actinobacteria Biosynthetic Diversity.</title>
        <authorList>
            <person name="Kalkreuter E."/>
            <person name="Kautsar S.A."/>
            <person name="Yang D."/>
            <person name="Bader C.D."/>
            <person name="Teijaro C.N."/>
            <person name="Fluegel L."/>
            <person name="Davis C.M."/>
            <person name="Simpson J.R."/>
            <person name="Lauterbach L."/>
            <person name="Steele A.D."/>
            <person name="Gui C."/>
            <person name="Meng S."/>
            <person name="Li G."/>
            <person name="Viehrig K."/>
            <person name="Ye F."/>
            <person name="Su P."/>
            <person name="Kiefer A.F."/>
            <person name="Nichols A."/>
            <person name="Cepeda A.J."/>
            <person name="Yan W."/>
            <person name="Fan B."/>
            <person name="Jiang Y."/>
            <person name="Adhikari A."/>
            <person name="Zheng C.-J."/>
            <person name="Schuster L."/>
            <person name="Cowan T.M."/>
            <person name="Smanski M.J."/>
            <person name="Chevrette M.G."/>
            <person name="De Carvalho L.P.S."/>
            <person name="Shen B."/>
        </authorList>
    </citation>
    <scope>NUCLEOTIDE SEQUENCE [LARGE SCALE GENOMIC DNA]</scope>
    <source>
        <strain evidence="1 2">NPDC053791</strain>
    </source>
</reference>
<dbReference type="InterPro" id="IPR046300">
    <property type="entry name" value="DUF6415"/>
</dbReference>
<dbReference type="RefSeq" id="WP_366089584.1">
    <property type="nucleotide sequence ID" value="NZ_JBFASG010000029.1"/>
</dbReference>
<evidence type="ECO:0000313" key="1">
    <source>
        <dbReference type="EMBL" id="MEV4926085.1"/>
    </source>
</evidence>